<comment type="caution">
    <text evidence="2">The sequence shown here is derived from an EMBL/GenBank/DDBJ whole genome shotgun (WGS) entry which is preliminary data.</text>
</comment>
<reference evidence="2 3" key="1">
    <citation type="submission" date="2015-11" db="EMBL/GenBank/DDBJ databases">
        <title>Draft Genome Sequence of the Strain BR 10423 (Rhizobium sp.) isolated from nodules of Mimosa pudica.</title>
        <authorList>
            <person name="Barauna A.C."/>
            <person name="Zilli J.E."/>
            <person name="Simoes-Araujo J.L."/>
            <person name="Reis V.M."/>
            <person name="James E.K."/>
            <person name="Reis F.B.Jr."/>
            <person name="Rouws L.F."/>
            <person name="Passos S.R."/>
            <person name="Gois S.R."/>
        </authorList>
    </citation>
    <scope>NUCLEOTIDE SEQUENCE [LARGE SCALE GENOMIC DNA]</scope>
    <source>
        <strain evidence="2 3">BR10423</strain>
    </source>
</reference>
<dbReference type="Pfam" id="PF01261">
    <property type="entry name" value="AP_endonuc_2"/>
    <property type="match status" value="1"/>
</dbReference>
<evidence type="ECO:0000259" key="1">
    <source>
        <dbReference type="Pfam" id="PF01261"/>
    </source>
</evidence>
<gene>
    <name evidence="2" type="ORF">AS026_22585</name>
</gene>
<dbReference type="Gene3D" id="3.20.20.150">
    <property type="entry name" value="Divalent-metal-dependent TIM barrel enzymes"/>
    <property type="match status" value="1"/>
</dbReference>
<dbReference type="InterPro" id="IPR036237">
    <property type="entry name" value="Xyl_isomerase-like_sf"/>
</dbReference>
<proteinExistence type="predicted"/>
<feature type="domain" description="Xylose isomerase-like TIM barrel" evidence="1">
    <location>
        <begin position="19"/>
        <end position="306"/>
    </location>
</feature>
<keyword evidence="3" id="KW-1185">Reference proteome</keyword>
<dbReference type="Proteomes" id="UP000068164">
    <property type="component" value="Unassembled WGS sequence"/>
</dbReference>
<protein>
    <recommendedName>
        <fullName evidence="1">Xylose isomerase-like TIM barrel domain-containing protein</fullName>
    </recommendedName>
</protein>
<sequence length="322" mass="35784">MKIGMITDSLGGLSFKDMLRASAELGLETLEFACGNWSSAPHINLDAMLESDTTRREFVAAVKDHGMTIAALNCSGNPLHPGAKGAEHHKVTEKTIKLASLLGIDRVVLMSGLPGGPGDANPNWIITDWPPECLEIQKYQWEEKLIPYWRDLVAYSNNLGIHKLCLELHGHQAVYNVHTLIKLRDAVGETVGANYDPSHPMWMGADPIAAVRQLGSAIYYVHAKDTRVEPVPAAIDGVLDPRPGDRYAERTWNYITLGYGHGETWWRQFCTALKQVGYDDVLSIEHEDMMMSPMEGMRKSVELLRNAAINLSEPRRRPDTSA</sequence>
<dbReference type="InterPro" id="IPR050312">
    <property type="entry name" value="IolE/XylAMocC-like"/>
</dbReference>
<dbReference type="PANTHER" id="PTHR12110">
    <property type="entry name" value="HYDROXYPYRUVATE ISOMERASE"/>
    <property type="match status" value="1"/>
</dbReference>
<dbReference type="InterPro" id="IPR013022">
    <property type="entry name" value="Xyl_isomerase-like_TIM-brl"/>
</dbReference>
<evidence type="ECO:0000313" key="3">
    <source>
        <dbReference type="Proteomes" id="UP000068164"/>
    </source>
</evidence>
<dbReference type="AlphaFoldDB" id="A0A125Q4L2"/>
<dbReference type="SUPFAM" id="SSF51658">
    <property type="entry name" value="Xylose isomerase-like"/>
    <property type="match status" value="1"/>
</dbReference>
<organism evidence="2 3">
    <name type="scientific">Rhizobium altiplani</name>
    <dbReference type="NCBI Taxonomy" id="1864509"/>
    <lineage>
        <taxon>Bacteria</taxon>
        <taxon>Pseudomonadati</taxon>
        <taxon>Pseudomonadota</taxon>
        <taxon>Alphaproteobacteria</taxon>
        <taxon>Hyphomicrobiales</taxon>
        <taxon>Rhizobiaceae</taxon>
        <taxon>Rhizobium/Agrobacterium group</taxon>
        <taxon>Rhizobium</taxon>
    </lineage>
</organism>
<accession>A0A125Q4L2</accession>
<dbReference type="OrthoDB" id="9779184at2"/>
<name>A0A125Q4L2_9HYPH</name>
<dbReference type="RefSeq" id="WP_062375292.1">
    <property type="nucleotide sequence ID" value="NZ_LNCD01000138.1"/>
</dbReference>
<evidence type="ECO:0000313" key="2">
    <source>
        <dbReference type="EMBL" id="KWV41957.1"/>
    </source>
</evidence>
<dbReference type="PANTHER" id="PTHR12110:SF21">
    <property type="entry name" value="XYLOSE ISOMERASE-LIKE TIM BARREL DOMAIN-CONTAINING PROTEIN"/>
    <property type="match status" value="1"/>
</dbReference>
<dbReference type="EMBL" id="LNCD01000138">
    <property type="protein sequence ID" value="KWV41957.1"/>
    <property type="molecule type" value="Genomic_DNA"/>
</dbReference>